<dbReference type="HOGENOM" id="CLU_205853_0_0_3"/>
<keyword evidence="1" id="KW-0472">Membrane</keyword>
<dbReference type="EMBL" id="DS989843">
    <property type="protein sequence ID" value="EDX77620.1"/>
    <property type="molecule type" value="Genomic_DNA"/>
</dbReference>
<dbReference type="eggNOG" id="ENOG50330A2">
    <property type="taxonomic scope" value="Bacteria"/>
</dbReference>
<dbReference type="OrthoDB" id="488813at2"/>
<evidence type="ECO:0000256" key="1">
    <source>
        <dbReference type="SAM" id="Phobius"/>
    </source>
</evidence>
<dbReference type="AlphaFoldDB" id="B4VKJ9"/>
<evidence type="ECO:0000313" key="3">
    <source>
        <dbReference type="Proteomes" id="UP000003835"/>
    </source>
</evidence>
<organism evidence="2 3">
    <name type="scientific">Coleofasciculus chthonoplastes PCC 7420</name>
    <dbReference type="NCBI Taxonomy" id="118168"/>
    <lineage>
        <taxon>Bacteria</taxon>
        <taxon>Bacillati</taxon>
        <taxon>Cyanobacteriota</taxon>
        <taxon>Cyanophyceae</taxon>
        <taxon>Coleofasciculales</taxon>
        <taxon>Coleofasciculaceae</taxon>
        <taxon>Coleofasciculus</taxon>
    </lineage>
</organism>
<reference evidence="2 3" key="1">
    <citation type="submission" date="2008-07" db="EMBL/GenBank/DDBJ databases">
        <authorList>
            <person name="Tandeau de Marsac N."/>
            <person name="Ferriera S."/>
            <person name="Johnson J."/>
            <person name="Kravitz S."/>
            <person name="Beeson K."/>
            <person name="Sutton G."/>
            <person name="Rogers Y.-H."/>
            <person name="Friedman R."/>
            <person name="Frazier M."/>
            <person name="Venter J.C."/>
        </authorList>
    </citation>
    <scope>NUCLEOTIDE SEQUENCE [LARGE SCALE GENOMIC DNA]</scope>
    <source>
        <strain evidence="2 3">PCC 7420</strain>
    </source>
</reference>
<feature type="transmembrane region" description="Helical" evidence="1">
    <location>
        <begin position="38"/>
        <end position="54"/>
    </location>
</feature>
<keyword evidence="3" id="KW-1185">Reference proteome</keyword>
<dbReference type="Proteomes" id="UP000003835">
    <property type="component" value="Unassembled WGS sequence"/>
</dbReference>
<dbReference type="RefSeq" id="WP_006098881.1">
    <property type="nucleotide sequence ID" value="NZ_DS989843.1"/>
</dbReference>
<keyword evidence="1" id="KW-1133">Transmembrane helix</keyword>
<gene>
    <name evidence="2" type="ORF">MC7420_2944</name>
</gene>
<sequence>MKVLVLLLMLGIYGYGAWKFWTGFNRTNFSRSLPNRIYLSLLWPALIVANKSYRKNFNRALKGR</sequence>
<protein>
    <submittedName>
        <fullName evidence="2">Uncharacterized protein</fullName>
    </submittedName>
</protein>
<evidence type="ECO:0000313" key="2">
    <source>
        <dbReference type="EMBL" id="EDX77620.1"/>
    </source>
</evidence>
<keyword evidence="1" id="KW-0812">Transmembrane</keyword>
<name>B4VKJ9_9CYAN</name>
<dbReference type="STRING" id="118168.MC7420_2944"/>
<accession>B4VKJ9</accession>
<proteinExistence type="predicted"/>